<evidence type="ECO:0000256" key="1">
    <source>
        <dbReference type="SAM" id="MobiDB-lite"/>
    </source>
</evidence>
<comment type="caution">
    <text evidence="2">The sequence shown here is derived from an EMBL/GenBank/DDBJ whole genome shotgun (WGS) entry which is preliminary data.</text>
</comment>
<dbReference type="Proteomes" id="UP001304895">
    <property type="component" value="Unassembled WGS sequence"/>
</dbReference>
<reference evidence="2" key="2">
    <citation type="submission" date="2023-05" db="EMBL/GenBank/DDBJ databases">
        <authorList>
            <consortium name="Lawrence Berkeley National Laboratory"/>
            <person name="Steindorff A."/>
            <person name="Hensen N."/>
            <person name="Bonometti L."/>
            <person name="Westerberg I."/>
            <person name="Brannstrom I.O."/>
            <person name="Guillou S."/>
            <person name="Cros-Aarteil S."/>
            <person name="Calhoun S."/>
            <person name="Haridas S."/>
            <person name="Kuo A."/>
            <person name="Mondo S."/>
            <person name="Pangilinan J."/>
            <person name="Riley R."/>
            <person name="Labutti K."/>
            <person name="Andreopoulos B."/>
            <person name="Lipzen A."/>
            <person name="Chen C."/>
            <person name="Yanf M."/>
            <person name="Daum C."/>
            <person name="Ng V."/>
            <person name="Clum A."/>
            <person name="Ohm R."/>
            <person name="Martin F."/>
            <person name="Silar P."/>
            <person name="Natvig D."/>
            <person name="Lalanne C."/>
            <person name="Gautier V."/>
            <person name="Ament-Velasquez S.L."/>
            <person name="Kruys A."/>
            <person name="Hutchinson M.I."/>
            <person name="Powell A.J."/>
            <person name="Barry K."/>
            <person name="Miller A.N."/>
            <person name="Grigoriev I.V."/>
            <person name="Debuchy R."/>
            <person name="Gladieux P."/>
            <person name="Thoren M.H."/>
            <person name="Johannesson H."/>
        </authorList>
    </citation>
    <scope>NUCLEOTIDE SEQUENCE</scope>
    <source>
        <strain evidence="2">CBS 123565</strain>
    </source>
</reference>
<keyword evidence="3" id="KW-1185">Reference proteome</keyword>
<reference evidence="2" key="1">
    <citation type="journal article" date="2023" name="Mol. Phylogenet. Evol.">
        <title>Genome-scale phylogeny and comparative genomics of the fungal order Sordariales.</title>
        <authorList>
            <person name="Hensen N."/>
            <person name="Bonometti L."/>
            <person name="Westerberg I."/>
            <person name="Brannstrom I.O."/>
            <person name="Guillou S."/>
            <person name="Cros-Aarteil S."/>
            <person name="Calhoun S."/>
            <person name="Haridas S."/>
            <person name="Kuo A."/>
            <person name="Mondo S."/>
            <person name="Pangilinan J."/>
            <person name="Riley R."/>
            <person name="LaButti K."/>
            <person name="Andreopoulos B."/>
            <person name="Lipzen A."/>
            <person name="Chen C."/>
            <person name="Yan M."/>
            <person name="Daum C."/>
            <person name="Ng V."/>
            <person name="Clum A."/>
            <person name="Steindorff A."/>
            <person name="Ohm R.A."/>
            <person name="Martin F."/>
            <person name="Silar P."/>
            <person name="Natvig D.O."/>
            <person name="Lalanne C."/>
            <person name="Gautier V."/>
            <person name="Ament-Velasquez S.L."/>
            <person name="Kruys A."/>
            <person name="Hutchinson M.I."/>
            <person name="Powell A.J."/>
            <person name="Barry K."/>
            <person name="Miller A.N."/>
            <person name="Grigoriev I.V."/>
            <person name="Debuchy R."/>
            <person name="Gladieux P."/>
            <person name="Hiltunen Thoren M."/>
            <person name="Johannesson H."/>
        </authorList>
    </citation>
    <scope>NUCLEOTIDE SEQUENCE</scope>
    <source>
        <strain evidence="2">CBS 123565</strain>
    </source>
</reference>
<dbReference type="EMBL" id="MU853409">
    <property type="protein sequence ID" value="KAK4134206.1"/>
    <property type="molecule type" value="Genomic_DNA"/>
</dbReference>
<dbReference type="AlphaFoldDB" id="A0AAN6UM08"/>
<accession>A0AAN6UM08</accession>
<protein>
    <submittedName>
        <fullName evidence="2">Uncharacterized protein</fullName>
    </submittedName>
</protein>
<feature type="region of interest" description="Disordered" evidence="1">
    <location>
        <begin position="47"/>
        <end position="85"/>
    </location>
</feature>
<sequence length="238" mass="25653">MEREEHGLKRTCEDLRLTLDSRTRELSQSQELYSKLKQRVLLNQTQNLAPGVSRSRTPVQGGGPFDAGRGHSQSQLPRPVLPPGTTRATAAASYFPASPGYPKSHSGPSTLVEWNKPAISQPDVPATPSNHLSLRNPNTLAFTSTPRAGVGTATSLPGSGRFRQTTSHPEAHVAGSQRSFSGPNLGLRPLHGAGDLDLSRPSLGVPHAIHGPSRVSPRSAERQTSQHFELPRTILRRP</sequence>
<feature type="region of interest" description="Disordered" evidence="1">
    <location>
        <begin position="141"/>
        <end position="238"/>
    </location>
</feature>
<gene>
    <name evidence="2" type="ORF">BT67DRAFT_497117</name>
</gene>
<proteinExistence type="predicted"/>
<evidence type="ECO:0000313" key="3">
    <source>
        <dbReference type="Proteomes" id="UP001304895"/>
    </source>
</evidence>
<name>A0AAN6UM08_9PEZI</name>
<feature type="compositionally biased region" description="Polar residues" evidence="1">
    <location>
        <begin position="141"/>
        <end position="168"/>
    </location>
</feature>
<evidence type="ECO:0000313" key="2">
    <source>
        <dbReference type="EMBL" id="KAK4134206.1"/>
    </source>
</evidence>
<feature type="compositionally biased region" description="Polar residues" evidence="1">
    <location>
        <begin position="47"/>
        <end position="58"/>
    </location>
</feature>
<organism evidence="2 3">
    <name type="scientific">Trichocladium antarcticum</name>
    <dbReference type="NCBI Taxonomy" id="1450529"/>
    <lineage>
        <taxon>Eukaryota</taxon>
        <taxon>Fungi</taxon>
        <taxon>Dikarya</taxon>
        <taxon>Ascomycota</taxon>
        <taxon>Pezizomycotina</taxon>
        <taxon>Sordariomycetes</taxon>
        <taxon>Sordariomycetidae</taxon>
        <taxon>Sordariales</taxon>
        <taxon>Chaetomiaceae</taxon>
        <taxon>Trichocladium</taxon>
    </lineage>
</organism>